<gene>
    <name evidence="2" type="ORF">O3P69_011548</name>
</gene>
<evidence type="ECO:0000313" key="3">
    <source>
        <dbReference type="Proteomes" id="UP001487740"/>
    </source>
</evidence>
<organism evidence="2 3">
    <name type="scientific">Scylla paramamosain</name>
    <name type="common">Mud crab</name>
    <dbReference type="NCBI Taxonomy" id="85552"/>
    <lineage>
        <taxon>Eukaryota</taxon>
        <taxon>Metazoa</taxon>
        <taxon>Ecdysozoa</taxon>
        <taxon>Arthropoda</taxon>
        <taxon>Crustacea</taxon>
        <taxon>Multicrustacea</taxon>
        <taxon>Malacostraca</taxon>
        <taxon>Eumalacostraca</taxon>
        <taxon>Eucarida</taxon>
        <taxon>Decapoda</taxon>
        <taxon>Pleocyemata</taxon>
        <taxon>Brachyura</taxon>
        <taxon>Eubrachyura</taxon>
        <taxon>Portunoidea</taxon>
        <taxon>Portunidae</taxon>
        <taxon>Portuninae</taxon>
        <taxon>Scylla</taxon>
    </lineage>
</organism>
<sequence length="218" mass="23685">MQTKQSKHDPSTTREVIWRGTSQAAPREHQYSVSRMQRGGETKTPSQCRASQQVALGQSRAGRGGAVQCLGVTTLGQRRGRDVTGVPRRLCQQGKHFVGCPPARAATFYQAFHHALYAHRLDIRDTPLDGITCALKAGDLAVEAQPETYSQCSRRTKNKTHDVPQTKTSPTKGPTQTAGRRTTKRGGVPAAPASPLFVTVWGTRGMQTRGTRIPGAEL</sequence>
<feature type="compositionally biased region" description="Basic and acidic residues" evidence="1">
    <location>
        <begin position="1"/>
        <end position="12"/>
    </location>
</feature>
<dbReference type="Proteomes" id="UP001487740">
    <property type="component" value="Unassembled WGS sequence"/>
</dbReference>
<proteinExistence type="predicted"/>
<feature type="region of interest" description="Disordered" evidence="1">
    <location>
        <begin position="1"/>
        <end position="59"/>
    </location>
</feature>
<accession>A0AAW0T655</accession>
<feature type="compositionally biased region" description="Polar residues" evidence="1">
    <location>
        <begin position="165"/>
        <end position="180"/>
    </location>
</feature>
<keyword evidence="3" id="KW-1185">Reference proteome</keyword>
<feature type="compositionally biased region" description="Polar residues" evidence="1">
    <location>
        <begin position="43"/>
        <end position="56"/>
    </location>
</feature>
<dbReference type="EMBL" id="JARAKH010000038">
    <property type="protein sequence ID" value="KAK8383105.1"/>
    <property type="molecule type" value="Genomic_DNA"/>
</dbReference>
<evidence type="ECO:0000256" key="1">
    <source>
        <dbReference type="SAM" id="MobiDB-lite"/>
    </source>
</evidence>
<comment type="caution">
    <text evidence="2">The sequence shown here is derived from an EMBL/GenBank/DDBJ whole genome shotgun (WGS) entry which is preliminary data.</text>
</comment>
<name>A0AAW0T655_SCYPA</name>
<protein>
    <submittedName>
        <fullName evidence="2">Uncharacterized protein</fullName>
    </submittedName>
</protein>
<feature type="region of interest" description="Disordered" evidence="1">
    <location>
        <begin position="151"/>
        <end position="192"/>
    </location>
</feature>
<dbReference type="AlphaFoldDB" id="A0AAW0T655"/>
<reference evidence="2 3" key="1">
    <citation type="submission" date="2023-03" db="EMBL/GenBank/DDBJ databases">
        <title>High-quality genome of Scylla paramamosain provides insights in environmental adaptation.</title>
        <authorList>
            <person name="Zhang L."/>
        </authorList>
    </citation>
    <scope>NUCLEOTIDE SEQUENCE [LARGE SCALE GENOMIC DNA]</scope>
    <source>
        <strain evidence="2">LZ_2023a</strain>
        <tissue evidence="2">Muscle</tissue>
    </source>
</reference>
<evidence type="ECO:0000313" key="2">
    <source>
        <dbReference type="EMBL" id="KAK8383105.1"/>
    </source>
</evidence>